<dbReference type="InterPro" id="IPR049054">
    <property type="entry name" value="CN_hydtase_beta-like_N"/>
</dbReference>
<evidence type="ECO:0000256" key="1">
    <source>
        <dbReference type="SAM" id="MobiDB-lite"/>
    </source>
</evidence>
<dbReference type="EMBL" id="MVHW01000041">
    <property type="protein sequence ID" value="ORA99105.1"/>
    <property type="molecule type" value="Genomic_DNA"/>
</dbReference>
<dbReference type="Gene3D" id="1.10.472.20">
    <property type="entry name" value="Nitrile hydratase, beta subunit"/>
    <property type="match status" value="1"/>
</dbReference>
<gene>
    <name evidence="3" type="ORF">BST30_24930</name>
</gene>
<evidence type="ECO:0000313" key="4">
    <source>
        <dbReference type="Proteomes" id="UP000192760"/>
    </source>
</evidence>
<protein>
    <submittedName>
        <fullName evidence="3">Thiocyanate hydrolase</fullName>
    </submittedName>
</protein>
<dbReference type="InterPro" id="IPR042262">
    <property type="entry name" value="CN_hydtase_beta_C"/>
</dbReference>
<feature type="region of interest" description="Disordered" evidence="1">
    <location>
        <begin position="1"/>
        <end position="20"/>
    </location>
</feature>
<keyword evidence="3" id="KW-0378">Hydrolase</keyword>
<dbReference type="InterPro" id="IPR008990">
    <property type="entry name" value="Elect_transpt_acc-like_dom_sf"/>
</dbReference>
<evidence type="ECO:0000259" key="2">
    <source>
        <dbReference type="Pfam" id="PF21006"/>
    </source>
</evidence>
<organism evidence="3 4">
    <name type="scientific">Mycobacterium mantenii</name>
    <dbReference type="NCBI Taxonomy" id="560555"/>
    <lineage>
        <taxon>Bacteria</taxon>
        <taxon>Bacillati</taxon>
        <taxon>Actinomycetota</taxon>
        <taxon>Actinomycetes</taxon>
        <taxon>Mycobacteriales</taxon>
        <taxon>Mycobacteriaceae</taxon>
        <taxon>Mycobacterium</taxon>
        <taxon>Mycobacterium avium complex (MAC)</taxon>
    </lineage>
</organism>
<reference evidence="3 4" key="1">
    <citation type="submission" date="2017-02" db="EMBL/GenBank/DDBJ databases">
        <title>The new phylogeny of genus Mycobacterium.</title>
        <authorList>
            <person name="Tortoli E."/>
            <person name="Trovato A."/>
            <person name="Cirillo D.M."/>
        </authorList>
    </citation>
    <scope>NUCLEOTIDE SEQUENCE [LARGE SCALE GENOMIC DNA]</scope>
    <source>
        <strain evidence="3 4">DSM 45255</strain>
    </source>
</reference>
<sequence>MSTAEPRDGQVSSSERSTIAPLAEIVERDQVWSRMAAKHGVGNPVPPWKTSLDGMCDALDQSSCGTEVLSFIDRRNEEDSLSATVYANLPYPENRLLALAHSLVARGVIGEAELAERLAAVRTRLETGEADT</sequence>
<evidence type="ECO:0000313" key="3">
    <source>
        <dbReference type="EMBL" id="ORA99105.1"/>
    </source>
</evidence>
<name>A0A1X0FBF2_MYCNT</name>
<dbReference type="GO" id="GO:0016787">
    <property type="term" value="F:hydrolase activity"/>
    <property type="evidence" value="ECO:0007669"/>
    <property type="project" value="UniProtKB-KW"/>
</dbReference>
<comment type="caution">
    <text evidence="3">The sequence shown here is derived from an EMBL/GenBank/DDBJ whole genome shotgun (WGS) entry which is preliminary data.</text>
</comment>
<dbReference type="AlphaFoldDB" id="A0A1X0FBF2"/>
<accession>A0A1X0FBF2</accession>
<proteinExistence type="predicted"/>
<feature type="domain" description="Nitrile hydratase beta subunit-like N-terminal" evidence="2">
    <location>
        <begin position="71"/>
        <end position="123"/>
    </location>
</feature>
<dbReference type="SUPFAM" id="SSF50090">
    <property type="entry name" value="Electron transport accessory proteins"/>
    <property type="match status" value="1"/>
</dbReference>
<dbReference type="STRING" id="560555.BST30_24930"/>
<dbReference type="Pfam" id="PF21006">
    <property type="entry name" value="NHase_beta_N"/>
    <property type="match status" value="1"/>
</dbReference>
<dbReference type="Proteomes" id="UP000192760">
    <property type="component" value="Unassembled WGS sequence"/>
</dbReference>